<keyword evidence="3" id="KW-1185">Reference proteome</keyword>
<feature type="domain" description="N-acetyltransferase" evidence="1">
    <location>
        <begin position="2"/>
        <end position="112"/>
    </location>
</feature>
<dbReference type="OrthoDB" id="2661907at2"/>
<dbReference type="AlphaFoldDB" id="A0A167FE54"/>
<dbReference type="Proteomes" id="UP000077134">
    <property type="component" value="Unassembled WGS sequence"/>
</dbReference>
<protein>
    <recommendedName>
        <fullName evidence="1">N-acetyltransferase domain-containing protein</fullName>
    </recommendedName>
</protein>
<dbReference type="EMBL" id="LSFN01000005">
    <property type="protein sequence ID" value="OAB76456.1"/>
    <property type="molecule type" value="Genomic_DNA"/>
</dbReference>
<dbReference type="KEGG" id="pcx:LPB68_00200"/>
<dbReference type="Pfam" id="PF00583">
    <property type="entry name" value="Acetyltransf_1"/>
    <property type="match status" value="1"/>
</dbReference>
<comment type="caution">
    <text evidence="2">The sequence shown here is derived from an EMBL/GenBank/DDBJ whole genome shotgun (WGS) entry which is preliminary data.</text>
</comment>
<accession>A0A167FE54</accession>
<dbReference type="GO" id="GO:0016747">
    <property type="term" value="F:acyltransferase activity, transferring groups other than amino-acyl groups"/>
    <property type="evidence" value="ECO:0007669"/>
    <property type="project" value="InterPro"/>
</dbReference>
<evidence type="ECO:0000313" key="3">
    <source>
        <dbReference type="Proteomes" id="UP000077134"/>
    </source>
</evidence>
<organism evidence="2 3">
    <name type="scientific">Paenibacillus crassostreae</name>
    <dbReference type="NCBI Taxonomy" id="1763538"/>
    <lineage>
        <taxon>Bacteria</taxon>
        <taxon>Bacillati</taxon>
        <taxon>Bacillota</taxon>
        <taxon>Bacilli</taxon>
        <taxon>Bacillales</taxon>
        <taxon>Paenibacillaceae</taxon>
        <taxon>Paenibacillus</taxon>
    </lineage>
</organism>
<evidence type="ECO:0000259" key="1">
    <source>
        <dbReference type="PROSITE" id="PS51186"/>
    </source>
</evidence>
<dbReference type="InterPro" id="IPR000182">
    <property type="entry name" value="GNAT_dom"/>
</dbReference>
<proteinExistence type="predicted"/>
<dbReference type="InterPro" id="IPR016181">
    <property type="entry name" value="Acyl_CoA_acyltransferase"/>
</dbReference>
<dbReference type="PROSITE" id="PS51186">
    <property type="entry name" value="GNAT"/>
    <property type="match status" value="1"/>
</dbReference>
<dbReference type="Gene3D" id="3.40.630.30">
    <property type="match status" value="1"/>
</dbReference>
<name>A0A167FE54_9BACL</name>
<evidence type="ECO:0000313" key="2">
    <source>
        <dbReference type="EMBL" id="OAB76456.1"/>
    </source>
</evidence>
<dbReference type="RefSeq" id="WP_068655191.1">
    <property type="nucleotide sequence ID" value="NZ_CP017770.1"/>
</dbReference>
<gene>
    <name evidence="2" type="ORF">PNBC_03330</name>
</gene>
<sequence>MIEYRRIEEIDTETIRSLMEHYSLQFPRFIINYYPERWSKYLKEQNDSEYWVATIDDEVVGHAGYLYNVELKLYEIVGVVVSSQHQRKGIGKQLLHILCDRVRDRGMNKVAL</sequence>
<dbReference type="SUPFAM" id="SSF55729">
    <property type="entry name" value="Acyl-CoA N-acyltransferases (Nat)"/>
    <property type="match status" value="1"/>
</dbReference>
<reference evidence="2 3" key="1">
    <citation type="submission" date="2016-02" db="EMBL/GenBank/DDBJ databases">
        <title>Paenibacillus sp. LPB0068, isolated from Crassostrea gigas.</title>
        <authorList>
            <person name="Shin S.-K."/>
            <person name="Yi H."/>
        </authorList>
    </citation>
    <scope>NUCLEOTIDE SEQUENCE [LARGE SCALE GENOMIC DNA]</scope>
    <source>
        <strain evidence="2 3">LPB0068</strain>
    </source>
</reference>
<dbReference type="KEGG" id="pcx:LPB68_21405"/>
<dbReference type="CDD" id="cd04301">
    <property type="entry name" value="NAT_SF"/>
    <property type="match status" value="1"/>
</dbReference>